<reference evidence="11" key="1">
    <citation type="submission" date="2013-03" db="EMBL/GenBank/DDBJ databases">
        <title>The Genome Sequence of Anopheles minimus MINIMUS1.</title>
        <authorList>
            <consortium name="The Broad Institute Genomics Platform"/>
            <person name="Neafsey D.E."/>
            <person name="Walton C."/>
            <person name="Walker B."/>
            <person name="Young S.K."/>
            <person name="Zeng Q."/>
            <person name="Gargeya S."/>
            <person name="Fitzgerald M."/>
            <person name="Haas B."/>
            <person name="Abouelleil A."/>
            <person name="Allen A.W."/>
            <person name="Alvarado L."/>
            <person name="Arachchi H.M."/>
            <person name="Berlin A.M."/>
            <person name="Chapman S.B."/>
            <person name="Gainer-Dewar J."/>
            <person name="Goldberg J."/>
            <person name="Griggs A."/>
            <person name="Gujja S."/>
            <person name="Hansen M."/>
            <person name="Howarth C."/>
            <person name="Imamovic A."/>
            <person name="Ireland A."/>
            <person name="Larimer J."/>
            <person name="McCowan C."/>
            <person name="Murphy C."/>
            <person name="Pearson M."/>
            <person name="Poon T.W."/>
            <person name="Priest M."/>
            <person name="Roberts A."/>
            <person name="Saif S."/>
            <person name="Shea T."/>
            <person name="Sisk P."/>
            <person name="Sykes S."/>
            <person name="Wortman J."/>
            <person name="Nusbaum C."/>
            <person name="Birren B."/>
        </authorList>
    </citation>
    <scope>NUCLEOTIDE SEQUENCE [LARGE SCALE GENOMIC DNA]</scope>
    <source>
        <strain evidence="11">MINIMUS1</strain>
    </source>
</reference>
<keyword evidence="2" id="KW-0964">Secreted</keyword>
<dbReference type="PROSITE" id="PS00135">
    <property type="entry name" value="TRYPSIN_SER"/>
    <property type="match status" value="1"/>
</dbReference>
<dbReference type="CDD" id="cd00190">
    <property type="entry name" value="Tryp_SPc"/>
    <property type="match status" value="2"/>
</dbReference>
<dbReference type="GO" id="GO:0045087">
    <property type="term" value="P:innate immune response"/>
    <property type="evidence" value="ECO:0007669"/>
    <property type="project" value="UniProtKB-KW"/>
</dbReference>
<evidence type="ECO:0000256" key="3">
    <source>
        <dbReference type="ARBA" id="ARBA00022588"/>
    </source>
</evidence>
<dbReference type="AlphaFoldDB" id="A0A182VZF2"/>
<evidence type="ECO:0000256" key="1">
    <source>
        <dbReference type="ARBA" id="ARBA00004613"/>
    </source>
</evidence>
<proteinExistence type="inferred from homology"/>
<keyword evidence="6" id="KW-1015">Disulfide bond</keyword>
<evidence type="ECO:0000259" key="9">
    <source>
        <dbReference type="PROSITE" id="PS50240"/>
    </source>
</evidence>
<dbReference type="Pfam" id="PF00089">
    <property type="entry name" value="Trypsin"/>
    <property type="match status" value="2"/>
</dbReference>
<keyword evidence="7" id="KW-0325">Glycoprotein</keyword>
<dbReference type="PRINTS" id="PR00722">
    <property type="entry name" value="CHYMOTRYPSIN"/>
</dbReference>
<dbReference type="GO" id="GO:0004252">
    <property type="term" value="F:serine-type endopeptidase activity"/>
    <property type="evidence" value="ECO:0007669"/>
    <property type="project" value="InterPro"/>
</dbReference>
<comment type="subcellular location">
    <subcellularLocation>
        <location evidence="1">Secreted</location>
    </subcellularLocation>
</comment>
<dbReference type="SUPFAM" id="SSF50494">
    <property type="entry name" value="Trypsin-like serine proteases"/>
    <property type="match status" value="2"/>
</dbReference>
<keyword evidence="3" id="KW-0399">Innate immunity</keyword>
<dbReference type="GO" id="GO:0006508">
    <property type="term" value="P:proteolysis"/>
    <property type="evidence" value="ECO:0007669"/>
    <property type="project" value="InterPro"/>
</dbReference>
<evidence type="ECO:0000313" key="11">
    <source>
        <dbReference type="Proteomes" id="UP000075920"/>
    </source>
</evidence>
<dbReference type="VEuPathDB" id="VectorBase:AMIN003457"/>
<name>A0A182VZF2_9DIPT</name>
<feature type="domain" description="Peptidase S1" evidence="9">
    <location>
        <begin position="203"/>
        <end position="447"/>
    </location>
</feature>
<reference evidence="10" key="2">
    <citation type="submission" date="2020-05" db="UniProtKB">
        <authorList>
            <consortium name="EnsemblMetazoa"/>
        </authorList>
    </citation>
    <scope>IDENTIFICATION</scope>
    <source>
        <strain evidence="10">MINIMUS1</strain>
    </source>
</reference>
<dbReference type="Gene3D" id="2.40.10.10">
    <property type="entry name" value="Trypsin-like serine proteases"/>
    <property type="match status" value="3"/>
</dbReference>
<evidence type="ECO:0000256" key="4">
    <source>
        <dbReference type="ARBA" id="ARBA00022729"/>
    </source>
</evidence>
<dbReference type="SMART" id="SM00020">
    <property type="entry name" value="Tryp_SPc"/>
    <property type="match status" value="2"/>
</dbReference>
<evidence type="ECO:0000256" key="2">
    <source>
        <dbReference type="ARBA" id="ARBA00022525"/>
    </source>
</evidence>
<dbReference type="GO" id="GO:0005576">
    <property type="term" value="C:extracellular region"/>
    <property type="evidence" value="ECO:0007669"/>
    <property type="project" value="UniProtKB-SubCell"/>
</dbReference>
<evidence type="ECO:0000256" key="8">
    <source>
        <dbReference type="ARBA" id="ARBA00024195"/>
    </source>
</evidence>
<dbReference type="InterPro" id="IPR009003">
    <property type="entry name" value="Peptidase_S1_PA"/>
</dbReference>
<evidence type="ECO:0000256" key="6">
    <source>
        <dbReference type="ARBA" id="ARBA00023157"/>
    </source>
</evidence>
<protein>
    <recommendedName>
        <fullName evidence="9">Peptidase S1 domain-containing protein</fullName>
    </recommendedName>
</protein>
<dbReference type="InterPro" id="IPR051487">
    <property type="entry name" value="Ser/Thr_Proteases_Immune/Dev"/>
</dbReference>
<dbReference type="PANTHER" id="PTHR24256">
    <property type="entry name" value="TRYPTASE-RELATED"/>
    <property type="match status" value="1"/>
</dbReference>
<evidence type="ECO:0000256" key="7">
    <source>
        <dbReference type="ARBA" id="ARBA00023180"/>
    </source>
</evidence>
<feature type="domain" description="Peptidase S1" evidence="9">
    <location>
        <begin position="1"/>
        <end position="198"/>
    </location>
</feature>
<dbReference type="InterPro" id="IPR001314">
    <property type="entry name" value="Peptidase_S1A"/>
</dbReference>
<dbReference type="InterPro" id="IPR001254">
    <property type="entry name" value="Trypsin_dom"/>
</dbReference>
<dbReference type="EnsemblMetazoa" id="AMIN003457-RA">
    <property type="protein sequence ID" value="AMIN003457-PA"/>
    <property type="gene ID" value="AMIN003457"/>
</dbReference>
<evidence type="ECO:0000256" key="5">
    <source>
        <dbReference type="ARBA" id="ARBA00022859"/>
    </source>
</evidence>
<keyword evidence="11" id="KW-1185">Reference proteome</keyword>
<accession>A0A182VZF2</accession>
<dbReference type="InterPro" id="IPR043504">
    <property type="entry name" value="Peptidase_S1_PA_chymotrypsin"/>
</dbReference>
<sequence length="447" mass="49340">MAFLVYLTDYICSGTLIHPKYVLTARHCINSELVKVQLGKYDVEEESRQDVQEITISRKHKHVRYDVGLLLLAKPATLEPGHVQPICLPLYSSLQMYFPQTVTISGWGLTETNNPARVLMKANTPVSMSGTECNEDHMMCVGGVKNSNHCSGDSGGPYQAPILQLGNGRVCCVPPDPGRLISHRNAVKLAQLSCGTPGLELKIQNGTFAQRGEFPWMAILVYSTDLICSGTLIHPKYVLTTRHCIKSELVKVQLGKYDMEEDYTEWREEVLEITISRKLKHVRYDVGLLLLTKPATLQEGHVQPICLPLYSSLQMYLPQTVTISGWGVAFENQPMSVLRKANTPVLMSGKGCNEDHMICVGGVNHSNPCLGDSGGPYQALSKYGNNSGGRYVQYGIISEGPAICNRPVHPSRGVMEVSWQMLNISDVAIQTNDAFLFATVHRCTSVS</sequence>
<keyword evidence="4" id="KW-0732">Signal</keyword>
<organism evidence="10 11">
    <name type="scientific">Anopheles minimus</name>
    <dbReference type="NCBI Taxonomy" id="112268"/>
    <lineage>
        <taxon>Eukaryota</taxon>
        <taxon>Metazoa</taxon>
        <taxon>Ecdysozoa</taxon>
        <taxon>Arthropoda</taxon>
        <taxon>Hexapoda</taxon>
        <taxon>Insecta</taxon>
        <taxon>Pterygota</taxon>
        <taxon>Neoptera</taxon>
        <taxon>Endopterygota</taxon>
        <taxon>Diptera</taxon>
        <taxon>Nematocera</taxon>
        <taxon>Culicoidea</taxon>
        <taxon>Culicidae</taxon>
        <taxon>Anophelinae</taxon>
        <taxon>Anopheles</taxon>
    </lineage>
</organism>
<dbReference type="Proteomes" id="UP000075920">
    <property type="component" value="Unassembled WGS sequence"/>
</dbReference>
<evidence type="ECO:0000313" key="10">
    <source>
        <dbReference type="EnsemblMetazoa" id="AMIN003457-PA"/>
    </source>
</evidence>
<dbReference type="InterPro" id="IPR033116">
    <property type="entry name" value="TRYPSIN_SER"/>
</dbReference>
<dbReference type="PROSITE" id="PS50240">
    <property type="entry name" value="TRYPSIN_DOM"/>
    <property type="match status" value="2"/>
</dbReference>
<dbReference type="STRING" id="112268.A0A182VZF2"/>
<keyword evidence="5" id="KW-0391">Immunity</keyword>
<comment type="similarity">
    <text evidence="8">Belongs to the peptidase S1 family. CLIP subfamily.</text>
</comment>